<dbReference type="PANTHER" id="PTHR30408">
    <property type="entry name" value="TYPE-1 RESTRICTION ENZYME ECOKI SPECIFICITY PROTEIN"/>
    <property type="match status" value="1"/>
</dbReference>
<keyword evidence="5" id="KW-0378">Hydrolase</keyword>
<dbReference type="InterPro" id="IPR052021">
    <property type="entry name" value="Type-I_RS_S_subunit"/>
</dbReference>
<organism evidence="5 6">
    <name type="scientific">Dokdonella immobilis</name>
    <dbReference type="NCBI Taxonomy" id="578942"/>
    <lineage>
        <taxon>Bacteria</taxon>
        <taxon>Pseudomonadati</taxon>
        <taxon>Pseudomonadota</taxon>
        <taxon>Gammaproteobacteria</taxon>
        <taxon>Lysobacterales</taxon>
        <taxon>Rhodanobacteraceae</taxon>
        <taxon>Dokdonella</taxon>
    </lineage>
</organism>
<evidence type="ECO:0000256" key="1">
    <source>
        <dbReference type="ARBA" id="ARBA00010923"/>
    </source>
</evidence>
<comment type="similarity">
    <text evidence="1">Belongs to the type-I restriction system S methylase family.</text>
</comment>
<evidence type="ECO:0000256" key="2">
    <source>
        <dbReference type="ARBA" id="ARBA00022747"/>
    </source>
</evidence>
<dbReference type="GO" id="GO:0004519">
    <property type="term" value="F:endonuclease activity"/>
    <property type="evidence" value="ECO:0007669"/>
    <property type="project" value="UniProtKB-KW"/>
</dbReference>
<keyword evidence="5" id="KW-0255">Endonuclease</keyword>
<accession>A0A1I4ZSL0</accession>
<dbReference type="Pfam" id="PF01420">
    <property type="entry name" value="Methylase_S"/>
    <property type="match status" value="1"/>
</dbReference>
<keyword evidence="2" id="KW-0680">Restriction system</keyword>
<evidence type="ECO:0000313" key="5">
    <source>
        <dbReference type="EMBL" id="SFN53222.1"/>
    </source>
</evidence>
<evidence type="ECO:0000256" key="3">
    <source>
        <dbReference type="ARBA" id="ARBA00023125"/>
    </source>
</evidence>
<dbReference type="AlphaFoldDB" id="A0A1I4ZSL0"/>
<dbReference type="STRING" id="578942.SAMN05216289_12846"/>
<dbReference type="EMBL" id="FOVF01000028">
    <property type="protein sequence ID" value="SFN53222.1"/>
    <property type="molecule type" value="Genomic_DNA"/>
</dbReference>
<feature type="domain" description="Type I restriction modification DNA specificity" evidence="4">
    <location>
        <begin position="3"/>
        <end position="176"/>
    </location>
</feature>
<keyword evidence="3" id="KW-0238">DNA-binding</keyword>
<evidence type="ECO:0000313" key="6">
    <source>
        <dbReference type="Proteomes" id="UP000198575"/>
    </source>
</evidence>
<dbReference type="InterPro" id="IPR000055">
    <property type="entry name" value="Restrct_endonuc_typeI_TRD"/>
</dbReference>
<dbReference type="Proteomes" id="UP000198575">
    <property type="component" value="Unassembled WGS sequence"/>
</dbReference>
<dbReference type="SUPFAM" id="SSF116734">
    <property type="entry name" value="DNA methylase specificity domain"/>
    <property type="match status" value="2"/>
</dbReference>
<sequence>MLPEGWVRKPLSACAKFVSGGTPSKGNDAYWGGEFPWITAKDMKTLWLKKAGLGLTDQGRSAATIVPSGSILTLTRGMTLLKDFPVCLAGRELAFNQDIKALLPHGDVDSTFLAYQLIANKQNVLNLVDTAGHGTGRLDTELLKGLLIDLPPLPEQRQIAAGLATWDKAIAIAERLLVNSRQQKLSLLSKTLCIPAAVSEVSDRDRSGSLPPSVRAGIPKLPRTPAGWERVHLGKYLREVNRPVMLEPEREYTLVTVKRSRGGVHRREVLHGGEVKTRTQFIVKTGDFLISKRQIVHGACGIVPSELDGAVVSNEYAVMNADDGIDLDFLRHLSESIYFQQTCFHSSIGVHVEKMIFKTERWLAWPFNIPPLHEQRRIVEVLDAATAEVTAIERQLGALKLEKHALMQQLLTGKRRVHLLEPAEAAGP</sequence>
<dbReference type="GO" id="GO:0009307">
    <property type="term" value="P:DNA restriction-modification system"/>
    <property type="evidence" value="ECO:0007669"/>
    <property type="project" value="UniProtKB-KW"/>
</dbReference>
<dbReference type="Gene3D" id="3.90.220.20">
    <property type="entry name" value="DNA methylase specificity domains"/>
    <property type="match status" value="2"/>
</dbReference>
<dbReference type="RefSeq" id="WP_175498134.1">
    <property type="nucleotide sequence ID" value="NZ_FOVF01000028.1"/>
</dbReference>
<reference evidence="5 6" key="1">
    <citation type="submission" date="2016-10" db="EMBL/GenBank/DDBJ databases">
        <authorList>
            <person name="de Groot N.N."/>
        </authorList>
    </citation>
    <scope>NUCLEOTIDE SEQUENCE [LARGE SCALE GENOMIC DNA]</scope>
    <source>
        <strain evidence="5 6">CGMCC 1.7659</strain>
    </source>
</reference>
<dbReference type="InterPro" id="IPR044946">
    <property type="entry name" value="Restrct_endonuc_typeI_TRD_sf"/>
</dbReference>
<keyword evidence="6" id="KW-1185">Reference proteome</keyword>
<gene>
    <name evidence="5" type="ORF">SAMN05216289_12846</name>
</gene>
<protein>
    <submittedName>
        <fullName evidence="5">Restriction endonuclease S subunit</fullName>
    </submittedName>
</protein>
<dbReference type="PANTHER" id="PTHR30408:SF12">
    <property type="entry name" value="TYPE I RESTRICTION ENZYME MJAVIII SPECIFICITY SUBUNIT"/>
    <property type="match status" value="1"/>
</dbReference>
<dbReference type="CDD" id="cd17249">
    <property type="entry name" value="RMtype1_S_EcoR124I-TRD2-CR2_like"/>
    <property type="match status" value="1"/>
</dbReference>
<proteinExistence type="inferred from homology"/>
<name>A0A1I4ZSL0_9GAMM</name>
<dbReference type="GO" id="GO:0003677">
    <property type="term" value="F:DNA binding"/>
    <property type="evidence" value="ECO:0007669"/>
    <property type="project" value="UniProtKB-KW"/>
</dbReference>
<keyword evidence="5" id="KW-0540">Nuclease</keyword>
<evidence type="ECO:0000259" key="4">
    <source>
        <dbReference type="Pfam" id="PF01420"/>
    </source>
</evidence>